<comment type="caution">
    <text evidence="3">The sequence shown here is derived from an EMBL/GenBank/DDBJ whole genome shotgun (WGS) entry which is preliminary data.</text>
</comment>
<proteinExistence type="inferred from homology"/>
<dbReference type="PIRSF" id="PIRSF006386">
    <property type="entry name" value="HCCAis_GSTk"/>
    <property type="match status" value="1"/>
</dbReference>
<dbReference type="SUPFAM" id="SSF52833">
    <property type="entry name" value="Thioredoxin-like"/>
    <property type="match status" value="1"/>
</dbReference>
<dbReference type="Gene3D" id="3.40.30.10">
    <property type="entry name" value="Glutaredoxin"/>
    <property type="match status" value="1"/>
</dbReference>
<dbReference type="PANTHER" id="PTHR42943:SF13">
    <property type="entry name" value="GLUTATHIONE S-TRANSFERASE KAPPA-RELATED"/>
    <property type="match status" value="1"/>
</dbReference>
<evidence type="ECO:0000313" key="4">
    <source>
        <dbReference type="Proteomes" id="UP000707352"/>
    </source>
</evidence>
<gene>
    <name evidence="3" type="ORF">HB375_16245</name>
</gene>
<evidence type="ECO:0000259" key="2">
    <source>
        <dbReference type="Pfam" id="PF01323"/>
    </source>
</evidence>
<dbReference type="EC" id="5.99.1.4" evidence="1"/>
<dbReference type="InterPro" id="IPR001853">
    <property type="entry name" value="DSBA-like_thioredoxin_dom"/>
</dbReference>
<dbReference type="Proteomes" id="UP000707352">
    <property type="component" value="Unassembled WGS sequence"/>
</dbReference>
<evidence type="ECO:0000313" key="3">
    <source>
        <dbReference type="EMBL" id="NIX78148.1"/>
    </source>
</evidence>
<dbReference type="InterPro" id="IPR014440">
    <property type="entry name" value="HCCAis_GSTk"/>
</dbReference>
<reference evidence="3 4" key="1">
    <citation type="submission" date="2020-03" db="EMBL/GenBank/DDBJ databases">
        <title>The genome sequence of Microvirga sp. c23x22.</title>
        <authorList>
            <person name="Zhang X."/>
        </authorList>
    </citation>
    <scope>NUCLEOTIDE SEQUENCE [LARGE SCALE GENOMIC DNA]</scope>
    <source>
        <strain evidence="4">c23x22</strain>
    </source>
</reference>
<evidence type="ECO:0000256" key="1">
    <source>
        <dbReference type="PIRNR" id="PIRNR006386"/>
    </source>
</evidence>
<dbReference type="Pfam" id="PF01323">
    <property type="entry name" value="DSBA"/>
    <property type="match status" value="1"/>
</dbReference>
<keyword evidence="1 3" id="KW-0413">Isomerase</keyword>
<sequence>MARTIDYYFSLLSPWAYIGHAPFMGIARRHGVEVNYKPVFLGRVFAETGGLPLAQRHPVRQRYRMVELQRWREKRGLSFNLQPKHWPFDVNLPDRFVIAISVSGQNPDPFLRRVFAAIWEEERDVGNPAVLAEIAESVGLDGSSLMNLATGSSTEAIYALNLENAVAGDVFGSPAYVLDGEVFWGQDRLDLLDDALQSGRQAYRSEVAESK</sequence>
<feature type="domain" description="DSBA-like thioredoxin" evidence="2">
    <location>
        <begin position="4"/>
        <end position="197"/>
    </location>
</feature>
<accession>A0ABX0VET7</accession>
<comment type="catalytic activity">
    <reaction evidence="1">
        <text>2-hydroxychromene-2-carboxylate = (3E)-4-(2-hydroxyphenyl)-2-oxobut-3-enoate</text>
        <dbReference type="Rhea" id="RHEA:27401"/>
        <dbReference type="ChEBI" id="CHEBI:59350"/>
        <dbReference type="ChEBI" id="CHEBI:59353"/>
        <dbReference type="EC" id="5.99.1.4"/>
    </reaction>
</comment>
<protein>
    <recommendedName>
        <fullName evidence="1">2-hydroxychromene-2-carboxylate isomerase</fullName>
        <ecNumber evidence="1">5.99.1.4</ecNumber>
    </recommendedName>
</protein>
<dbReference type="PANTHER" id="PTHR42943">
    <property type="entry name" value="GLUTATHIONE S-TRANSFERASE KAPPA"/>
    <property type="match status" value="1"/>
</dbReference>
<dbReference type="InterPro" id="IPR044087">
    <property type="entry name" value="NahD-like"/>
</dbReference>
<organism evidence="3 4">
    <name type="scientific">Microvirga terricola</name>
    <dbReference type="NCBI Taxonomy" id="2719797"/>
    <lineage>
        <taxon>Bacteria</taxon>
        <taxon>Pseudomonadati</taxon>
        <taxon>Pseudomonadota</taxon>
        <taxon>Alphaproteobacteria</taxon>
        <taxon>Hyphomicrobiales</taxon>
        <taxon>Methylobacteriaceae</taxon>
        <taxon>Microvirga</taxon>
    </lineage>
</organism>
<dbReference type="EMBL" id="JAATJS010000006">
    <property type="protein sequence ID" value="NIX78148.1"/>
    <property type="molecule type" value="Genomic_DNA"/>
</dbReference>
<keyword evidence="4" id="KW-1185">Reference proteome</keyword>
<dbReference type="GO" id="GO:0016853">
    <property type="term" value="F:isomerase activity"/>
    <property type="evidence" value="ECO:0007669"/>
    <property type="project" value="UniProtKB-KW"/>
</dbReference>
<name>A0ABX0VET7_9HYPH</name>
<comment type="similarity">
    <text evidence="1">Belongs to the GST superfamily. NadH family.</text>
</comment>
<dbReference type="RefSeq" id="WP_167674059.1">
    <property type="nucleotide sequence ID" value="NZ_JAATJS010000006.1"/>
</dbReference>
<dbReference type="CDD" id="cd03022">
    <property type="entry name" value="DsbA_HCCA_Iso"/>
    <property type="match status" value="1"/>
</dbReference>
<dbReference type="InterPro" id="IPR036249">
    <property type="entry name" value="Thioredoxin-like_sf"/>
</dbReference>
<dbReference type="InterPro" id="IPR051924">
    <property type="entry name" value="GST_Kappa/NadH"/>
</dbReference>